<dbReference type="PRINTS" id="PR00359">
    <property type="entry name" value="BP450"/>
</dbReference>
<dbReference type="AlphaFoldDB" id="W0DQQ2"/>
<dbReference type="GO" id="GO:0016705">
    <property type="term" value="F:oxidoreductase activity, acting on paired donors, with incorporation or reduction of molecular oxygen"/>
    <property type="evidence" value="ECO:0007669"/>
    <property type="project" value="InterPro"/>
</dbReference>
<dbReference type="RefSeq" id="WP_025367571.1">
    <property type="nucleotide sequence ID" value="NZ_CP007029.1"/>
</dbReference>
<evidence type="ECO:0000313" key="10">
    <source>
        <dbReference type="Proteomes" id="UP000005289"/>
    </source>
</evidence>
<keyword evidence="10" id="KW-1185">Reference proteome</keyword>
<protein>
    <submittedName>
        <fullName evidence="9">Cytochrome P450</fullName>
    </submittedName>
</protein>
<evidence type="ECO:0000313" key="9">
    <source>
        <dbReference type="EMBL" id="AHE99165.1"/>
    </source>
</evidence>
<gene>
    <name evidence="9" type="ORF">THITH_13855</name>
</gene>
<comment type="similarity">
    <text evidence="2 8">Belongs to the cytochrome P450 family.</text>
</comment>
<name>W0DQQ2_9GAMM</name>
<evidence type="ECO:0000256" key="8">
    <source>
        <dbReference type="RuleBase" id="RU000461"/>
    </source>
</evidence>
<keyword evidence="7 8" id="KW-0503">Monooxygenase</keyword>
<dbReference type="InterPro" id="IPR002397">
    <property type="entry name" value="Cyt_P450_B"/>
</dbReference>
<dbReference type="Gene3D" id="1.10.630.10">
    <property type="entry name" value="Cytochrome P450"/>
    <property type="match status" value="1"/>
</dbReference>
<proteinExistence type="inferred from homology"/>
<evidence type="ECO:0000256" key="7">
    <source>
        <dbReference type="ARBA" id="ARBA00023033"/>
    </source>
</evidence>
<dbReference type="OrthoDB" id="7052847at2"/>
<keyword evidence="4 8" id="KW-0479">Metal-binding</keyword>
<reference evidence="9 10" key="1">
    <citation type="submission" date="2013-12" db="EMBL/GenBank/DDBJ databases">
        <authorList>
            <consortium name="DOE Joint Genome Institute"/>
            <person name="Muyzer G."/>
            <person name="Huntemann M."/>
            <person name="Han J."/>
            <person name="Chen A."/>
            <person name="Kyrpides N."/>
            <person name="Mavromatis K."/>
            <person name="Markowitz V."/>
            <person name="Palaniappan K."/>
            <person name="Ivanova N."/>
            <person name="Schaumberg A."/>
            <person name="Pati A."/>
            <person name="Liolios K."/>
            <person name="Nordberg H.P."/>
            <person name="Cantor M.N."/>
            <person name="Hua S.X."/>
            <person name="Woyke T."/>
        </authorList>
    </citation>
    <scope>NUCLEOTIDE SEQUENCE [LARGE SCALE GENOMIC DNA]</scope>
    <source>
        <strain evidence="9 10">ARh 1</strain>
    </source>
</reference>
<evidence type="ECO:0000256" key="5">
    <source>
        <dbReference type="ARBA" id="ARBA00023002"/>
    </source>
</evidence>
<dbReference type="PANTHER" id="PTHR46696">
    <property type="entry name" value="P450, PUTATIVE (EUROFUNG)-RELATED"/>
    <property type="match status" value="1"/>
</dbReference>
<evidence type="ECO:0000256" key="1">
    <source>
        <dbReference type="ARBA" id="ARBA00001971"/>
    </source>
</evidence>
<dbReference type="PROSITE" id="PS00086">
    <property type="entry name" value="CYTOCHROME_P450"/>
    <property type="match status" value="1"/>
</dbReference>
<dbReference type="Pfam" id="PF00067">
    <property type="entry name" value="p450"/>
    <property type="match status" value="1"/>
</dbReference>
<dbReference type="InterPro" id="IPR001128">
    <property type="entry name" value="Cyt_P450"/>
</dbReference>
<dbReference type="InterPro" id="IPR036396">
    <property type="entry name" value="Cyt_P450_sf"/>
</dbReference>
<dbReference type="SUPFAM" id="SSF48264">
    <property type="entry name" value="Cytochrome P450"/>
    <property type="match status" value="1"/>
</dbReference>
<dbReference type="InterPro" id="IPR017972">
    <property type="entry name" value="Cyt_P450_CS"/>
</dbReference>
<dbReference type="Proteomes" id="UP000005289">
    <property type="component" value="Chromosome"/>
</dbReference>
<dbReference type="HOGENOM" id="CLU_033716_2_0_6"/>
<dbReference type="STRING" id="713585.THITH_13855"/>
<dbReference type="GO" id="GO:0020037">
    <property type="term" value="F:heme binding"/>
    <property type="evidence" value="ECO:0007669"/>
    <property type="project" value="InterPro"/>
</dbReference>
<keyword evidence="6 8" id="KW-0408">Iron</keyword>
<keyword evidence="3 8" id="KW-0349">Heme</keyword>
<comment type="cofactor">
    <cofactor evidence="1">
        <name>heme</name>
        <dbReference type="ChEBI" id="CHEBI:30413"/>
    </cofactor>
</comment>
<evidence type="ECO:0000256" key="4">
    <source>
        <dbReference type="ARBA" id="ARBA00022723"/>
    </source>
</evidence>
<dbReference type="GO" id="GO:0005506">
    <property type="term" value="F:iron ion binding"/>
    <property type="evidence" value="ECO:0007669"/>
    <property type="project" value="InterPro"/>
</dbReference>
<organism evidence="9 10">
    <name type="scientific">Thioalkalivibrio paradoxus ARh 1</name>
    <dbReference type="NCBI Taxonomy" id="713585"/>
    <lineage>
        <taxon>Bacteria</taxon>
        <taxon>Pseudomonadati</taxon>
        <taxon>Pseudomonadota</taxon>
        <taxon>Gammaproteobacteria</taxon>
        <taxon>Chromatiales</taxon>
        <taxon>Ectothiorhodospiraceae</taxon>
        <taxon>Thioalkalivibrio</taxon>
    </lineage>
</organism>
<dbReference type="FunFam" id="1.10.630.10:FF:000018">
    <property type="entry name" value="Cytochrome P450 monooxygenase"/>
    <property type="match status" value="1"/>
</dbReference>
<keyword evidence="5 8" id="KW-0560">Oxidoreductase</keyword>
<dbReference type="GO" id="GO:0004497">
    <property type="term" value="F:monooxygenase activity"/>
    <property type="evidence" value="ECO:0007669"/>
    <property type="project" value="UniProtKB-KW"/>
</dbReference>
<dbReference type="CDD" id="cd20625">
    <property type="entry name" value="CYP164-like"/>
    <property type="match status" value="1"/>
</dbReference>
<dbReference type="PANTHER" id="PTHR46696:SF1">
    <property type="entry name" value="CYTOCHROME P450 YJIB-RELATED"/>
    <property type="match status" value="1"/>
</dbReference>
<accession>W0DQQ2</accession>
<evidence type="ECO:0000256" key="6">
    <source>
        <dbReference type="ARBA" id="ARBA00023004"/>
    </source>
</evidence>
<evidence type="ECO:0000256" key="2">
    <source>
        <dbReference type="ARBA" id="ARBA00010617"/>
    </source>
</evidence>
<evidence type="ECO:0000256" key="3">
    <source>
        <dbReference type="ARBA" id="ARBA00022617"/>
    </source>
</evidence>
<dbReference type="KEGG" id="tti:THITH_13855"/>
<sequence>MIPIPATPATSQRVFDPRSPELVERPYDVYRHLRDEDPVHRSPFGMWVLSRYEDVYRALRDPRLSSKPSRYSVHAAHRNRSTPAAIAAQHMIMFLDAPEHTRLRGLLARVITDNLAANMRERIQKLVDDLLEGPLERGEMDIVRDLAIPLPLNVIAELLGIPAEDRSRLKEWSNWFFQIFSPVVSEEGRNRLNHAILEFREYLGALASERRRSPRQDIVSSLIAVSVDGDRLTDDEIFTSCLALFSNGQEALSHLVGNGMLALLQHPEQMRRLREDPGMIRNAVEELLRYDTPAQTVGRTATEAIELHGKVIPAGAPVYLLIGSANRDPCRFPNPDILDLSRPDCRHLSFGTGPHACLGAGLARVEAQAAILTLLTKTQDMELCGGPPTRLPNIFVRGLEALPVRFRAC</sequence>
<dbReference type="EMBL" id="CP007029">
    <property type="protein sequence ID" value="AHE99165.1"/>
    <property type="molecule type" value="Genomic_DNA"/>
</dbReference>